<dbReference type="AlphaFoldDB" id="A0A1A9BCJ5"/>
<dbReference type="InterPro" id="IPR015421">
    <property type="entry name" value="PyrdxlP-dep_Trfase_major"/>
</dbReference>
<dbReference type="EMBL" id="FLRH01000003">
    <property type="protein sequence ID" value="SBT67230.1"/>
    <property type="molecule type" value="Genomic_DNA"/>
</dbReference>
<dbReference type="STRING" id="946078.GA0070622_4284"/>
<evidence type="ECO:0000256" key="4">
    <source>
        <dbReference type="RuleBase" id="RU004504"/>
    </source>
</evidence>
<dbReference type="PANTHER" id="PTHR43586:SF24">
    <property type="entry name" value="BLR4730 PROTEIN"/>
    <property type="match status" value="1"/>
</dbReference>
<comment type="similarity">
    <text evidence="3">Belongs to the class-V pyridoxal-phosphate-dependent aminotransferase family.</text>
</comment>
<protein>
    <submittedName>
        <fullName evidence="6">Selenocysteine lyase/Cysteine desulfurase</fullName>
    </submittedName>
</protein>
<proteinExistence type="inferred from homology"/>
<dbReference type="InterPro" id="IPR020578">
    <property type="entry name" value="Aminotrans_V_PyrdxlP_BS"/>
</dbReference>
<evidence type="ECO:0000256" key="1">
    <source>
        <dbReference type="ARBA" id="ARBA00001933"/>
    </source>
</evidence>
<comment type="cofactor">
    <cofactor evidence="1 4">
        <name>pyridoxal 5'-phosphate</name>
        <dbReference type="ChEBI" id="CHEBI:597326"/>
    </cofactor>
</comment>
<dbReference type="GO" id="GO:0016829">
    <property type="term" value="F:lyase activity"/>
    <property type="evidence" value="ECO:0007669"/>
    <property type="project" value="UniProtKB-KW"/>
</dbReference>
<dbReference type="Gene3D" id="3.40.640.10">
    <property type="entry name" value="Type I PLP-dependent aspartate aminotransferase-like (Major domain)"/>
    <property type="match status" value="1"/>
</dbReference>
<name>A0A1A9BCJ5_9ACTN</name>
<dbReference type="Gene3D" id="3.90.1150.10">
    <property type="entry name" value="Aspartate Aminotransferase, domain 1"/>
    <property type="match status" value="1"/>
</dbReference>
<reference evidence="7" key="1">
    <citation type="submission" date="2016-06" db="EMBL/GenBank/DDBJ databases">
        <authorList>
            <person name="Varghese N."/>
            <person name="Submissions Spin"/>
        </authorList>
    </citation>
    <scope>NUCLEOTIDE SEQUENCE [LARGE SCALE GENOMIC DNA]</scope>
    <source>
        <strain evidence="7">DSM 45794</strain>
    </source>
</reference>
<evidence type="ECO:0000259" key="5">
    <source>
        <dbReference type="Pfam" id="PF00266"/>
    </source>
</evidence>
<gene>
    <name evidence="6" type="ORF">GA0070622_4284</name>
</gene>
<evidence type="ECO:0000256" key="3">
    <source>
        <dbReference type="RuleBase" id="RU004075"/>
    </source>
</evidence>
<feature type="domain" description="Aminotransferase class V" evidence="5">
    <location>
        <begin position="9"/>
        <end position="367"/>
    </location>
</feature>
<keyword evidence="7" id="KW-1185">Reference proteome</keyword>
<dbReference type="SUPFAM" id="SSF53383">
    <property type="entry name" value="PLP-dependent transferases"/>
    <property type="match status" value="1"/>
</dbReference>
<dbReference type="PANTHER" id="PTHR43586">
    <property type="entry name" value="CYSTEINE DESULFURASE"/>
    <property type="match status" value="1"/>
</dbReference>
<dbReference type="InterPro" id="IPR015422">
    <property type="entry name" value="PyrdxlP-dep_Trfase_small"/>
</dbReference>
<keyword evidence="2" id="KW-0663">Pyridoxal phosphate</keyword>
<dbReference type="Pfam" id="PF00266">
    <property type="entry name" value="Aminotran_5"/>
    <property type="match status" value="1"/>
</dbReference>
<evidence type="ECO:0000313" key="6">
    <source>
        <dbReference type="EMBL" id="SBT67230.1"/>
    </source>
</evidence>
<dbReference type="PROSITE" id="PS00595">
    <property type="entry name" value="AA_TRANSFER_CLASS_5"/>
    <property type="match status" value="1"/>
</dbReference>
<dbReference type="OrthoDB" id="9808002at2"/>
<dbReference type="Proteomes" id="UP000199558">
    <property type="component" value="Unassembled WGS sequence"/>
</dbReference>
<accession>A0A1A9BCJ5</accession>
<dbReference type="InterPro" id="IPR015424">
    <property type="entry name" value="PyrdxlP-dep_Trfase"/>
</dbReference>
<dbReference type="RefSeq" id="WP_091576566.1">
    <property type="nucleotide sequence ID" value="NZ_FLRH01000003.1"/>
</dbReference>
<organism evidence="6 7">
    <name type="scientific">Micromonospora sediminicola</name>
    <dbReference type="NCBI Taxonomy" id="946078"/>
    <lineage>
        <taxon>Bacteria</taxon>
        <taxon>Bacillati</taxon>
        <taxon>Actinomycetota</taxon>
        <taxon>Actinomycetes</taxon>
        <taxon>Micromonosporales</taxon>
        <taxon>Micromonosporaceae</taxon>
        <taxon>Micromonospora</taxon>
    </lineage>
</organism>
<sequence length="377" mass="39804">MTAGAIHLNTAGAGLPAPGVTAAMTGYLDAEAAVGPYEAEQARSADLTDRVYAALAALVGARPEHIALFASATDAWCRIACHLDVAEGSRIWTTPYEYAGNLIALQRLAARRGCTLEVIPVGDAGDVDLEWMRARLDDRVALVSVVHMPSAVGLIQPVERIGTLLAGSSAVYLVDACQTIGQIPVDVGAIGCHALTAAGRKFLRGPRGTGFAYLRPDLWDRIDPVFYDLHVAQAVSLHEHRLDVETAARFETAERGNAAVLGLLAAAEYARTAPAPTAEVYPALTATIGQTPGTRLLMPGSRHGGIASFTHDRLPPERIRDALAEDGLNAWVGVGAHTPLYLAAAGIERFVRTSVHHYNGVADIEALGCSLRRVCAA</sequence>
<evidence type="ECO:0000256" key="2">
    <source>
        <dbReference type="ARBA" id="ARBA00022898"/>
    </source>
</evidence>
<keyword evidence="6" id="KW-0456">Lyase</keyword>
<dbReference type="InterPro" id="IPR000192">
    <property type="entry name" value="Aminotrans_V_dom"/>
</dbReference>
<evidence type="ECO:0000313" key="7">
    <source>
        <dbReference type="Proteomes" id="UP000199558"/>
    </source>
</evidence>